<gene>
    <name evidence="1" type="primary">nqrM</name>
    <name evidence="1" type="ORF">L2725_08215</name>
</gene>
<accession>A0ABT0N6I8</accession>
<protein>
    <submittedName>
        <fullName evidence="1">(Na+)-NQR maturation NqrM</fullName>
    </submittedName>
</protein>
<keyword evidence="2" id="KW-1185">Reference proteome</keyword>
<dbReference type="PANTHER" id="PTHR40691">
    <property type="entry name" value="(NA+)-NQR MATURATION NQRM"/>
    <property type="match status" value="1"/>
</dbReference>
<evidence type="ECO:0000313" key="2">
    <source>
        <dbReference type="Proteomes" id="UP001202831"/>
    </source>
</evidence>
<dbReference type="EMBL" id="JAKIKT010000002">
    <property type="protein sequence ID" value="MCL2913775.1"/>
    <property type="molecule type" value="Genomic_DNA"/>
</dbReference>
<reference evidence="1 2" key="1">
    <citation type="submission" date="2022-01" db="EMBL/GenBank/DDBJ databases">
        <title>Whole genome-based taxonomy of the Shewanellaceae.</title>
        <authorList>
            <person name="Martin-Rodriguez A.J."/>
        </authorList>
    </citation>
    <scope>NUCLEOTIDE SEQUENCE [LARGE SCALE GENOMIC DNA]</scope>
    <source>
        <strain evidence="1 2">DSM 21332</strain>
    </source>
</reference>
<dbReference type="Proteomes" id="UP001202831">
    <property type="component" value="Unassembled WGS sequence"/>
</dbReference>
<dbReference type="PANTHER" id="PTHR40691:SF1">
    <property type="entry name" value="EXPORTED PROTEIN"/>
    <property type="match status" value="1"/>
</dbReference>
<evidence type="ECO:0000313" key="1">
    <source>
        <dbReference type="EMBL" id="MCL2913775.1"/>
    </source>
</evidence>
<comment type="caution">
    <text evidence="1">The sequence shown here is derived from an EMBL/GenBank/DDBJ whole genome shotgun (WGS) entry which is preliminary data.</text>
</comment>
<dbReference type="RefSeq" id="WP_115136153.1">
    <property type="nucleotide sequence ID" value="NZ_JAKIKT010000002.1"/>
</dbReference>
<dbReference type="InterPro" id="IPR007495">
    <property type="entry name" value="NqrM"/>
</dbReference>
<dbReference type="Pfam" id="PF04400">
    <property type="entry name" value="NqrM"/>
    <property type="match status" value="1"/>
</dbReference>
<name>A0ABT0N6I8_9GAMM</name>
<sequence>MSTFLAAFVVLLLFFLLMSVGYIIKRKAVAGSCGGLGAIGIDKACDCDEPCDNRKAKMAKAEEEARNERLTQNRII</sequence>
<organism evidence="1 2">
    <name type="scientific">Shewanella corallii</name>
    <dbReference type="NCBI Taxonomy" id="560080"/>
    <lineage>
        <taxon>Bacteria</taxon>
        <taxon>Pseudomonadati</taxon>
        <taxon>Pseudomonadota</taxon>
        <taxon>Gammaproteobacteria</taxon>
        <taxon>Alteromonadales</taxon>
        <taxon>Shewanellaceae</taxon>
        <taxon>Shewanella</taxon>
    </lineage>
</organism>
<proteinExistence type="predicted"/>